<feature type="compositionally biased region" description="Acidic residues" evidence="1">
    <location>
        <begin position="2200"/>
        <end position="2216"/>
    </location>
</feature>
<feature type="region of interest" description="Disordered" evidence="1">
    <location>
        <begin position="144"/>
        <end position="180"/>
    </location>
</feature>
<feature type="region of interest" description="Disordered" evidence="1">
    <location>
        <begin position="2200"/>
        <end position="2220"/>
    </location>
</feature>
<keyword evidence="4" id="KW-1185">Reference proteome</keyword>
<evidence type="ECO:0000313" key="3">
    <source>
        <dbReference type="EMBL" id="KAK2963124.1"/>
    </source>
</evidence>
<evidence type="ECO:0000313" key="4">
    <source>
        <dbReference type="Proteomes" id="UP001281761"/>
    </source>
</evidence>
<evidence type="ECO:0000256" key="1">
    <source>
        <dbReference type="SAM" id="MobiDB-lite"/>
    </source>
</evidence>
<comment type="caution">
    <text evidence="3">The sequence shown here is derived from an EMBL/GenBank/DDBJ whole genome shotgun (WGS) entry which is preliminary data.</text>
</comment>
<reference evidence="3 4" key="1">
    <citation type="journal article" date="2022" name="bioRxiv">
        <title>Genomics of Preaxostyla Flagellates Illuminates Evolutionary Transitions and the Path Towards Mitochondrial Loss.</title>
        <authorList>
            <person name="Novak L.V.F."/>
            <person name="Treitli S.C."/>
            <person name="Pyrih J."/>
            <person name="Halakuc P."/>
            <person name="Pipaliya S.V."/>
            <person name="Vacek V."/>
            <person name="Brzon O."/>
            <person name="Soukal P."/>
            <person name="Eme L."/>
            <person name="Dacks J.B."/>
            <person name="Karnkowska A."/>
            <person name="Elias M."/>
            <person name="Hampl V."/>
        </authorList>
    </citation>
    <scope>NUCLEOTIDE SEQUENCE [LARGE SCALE GENOMIC DNA]</scope>
    <source>
        <strain evidence="3">NAU3</strain>
        <tissue evidence="3">Gut</tissue>
    </source>
</reference>
<sequence>MVYERNLLLSLLLCLPIPFKSLLAFGPQIIPLVSACIAQPCRMDVIANTDGHYPYPNLLFSQFRRTQSSNMYGSLDLLTMLCVSPATIASFSMQSVSTLRELFNPTATPLLATFEYRPHPDELETLSHAESQYASVLATHSPLTKPAFPHMTPPNSANSPTPNMNSTPSSPSVDLTESSDVSNDIGYRPVRILAEIQQGIQVARGILINQLNPPLSHHDLLPSAMHDKEWIHREATSFLLCVVSGLMECTPLSPFSTRRTLPPIPLDPSYTPLHPNPLPSTERHRIVECSPTQIVASIDSYLDDYFRTSVYKKACHSILTSHSPKCASPINATIPIHPLIPPFTAVPAKSRTLHDGEHMHLVSSLSGLFLSASYPDRPASDDVASLLRGFAVHFAILCGDSAEHSGGFSQLAVTPGEAIEAYPYSYPGFRPSHGAYSAFVRIVCMSLHPPGSHLASPVDTSTIQPIVFVDAMFQALENLEIESVIQTTLPVCALFVRALVCFINPEFEPSKLHKLIHGKHTFVFDSERHWREKKLFSRIRQEAETKRVLTKGSPLDSSAFATLRYIVSEATNRCNSHSLDLNLSGVSFLSILVNHLPFEELVVFLVPILSALLTTLNTAALPTGVSSVGSEWPMDFTHRFETVHRNVLDDDENLGDPYHLSLPHSILHQSCEDHIHTDHKWNANPLTTEISPTFVHIAARDTVLTLLSRCYPSEMITPLLSSLHNGEITCGFGGVPHLYVLYWTLDYLVQSLASASSFKRDTGMKGIQLLGRRWIDVSGQSISHTMEDILLMAYKLPSLSVLLQKTFFEIEPNHCPLPPQLTCDISATISRLLTSAEPLTLPDLSKSSSGMPEYYCCCISPLLGTRNGTELISENQLDQQFERIIPFFDTVDLSSLTLILALFEDLVAFAAEPLCMDICLIIVGFIGLVYALCYSRAIDVDFMSSITAAAGLLQHANLIHCTQAHEKFNRHLSTWIQSDIDQLIVANQPNSGIGQRIVHSMSLSRLLFLRTQKVQLPQCELGSLLQIICENLARYEPSQYALALHTLQLFDNLSKDAIRLIHLSSISILRQHDRQLLHQYATLTPLHHLLQSLTEHYPDAFVESIVEQEYSPDNLDFVESLLLGVPDGRFTQQLLNCCQSSRFLSPSDLLSTTHRDRNANIPGLVTEELTMILSYYSDMMSTNNPEMVDPQVHAVIQQCSTRLKQADALISLATFSFNDNCDELVALFSDSLVESIVTLLDLSINSFSSTMESKVPVNIEYQFWGAFTLVVQRVLYSFIKTHAQSHHIDFIEHQLRMFVSSLSSEQEVDDDLSGHIPASQDGKALFSSILDYINFISRESAPTFENPGLQHHAWHISAISILGSPLSFINEEQSATGLYPRHSSFTSQIIPIVQSFKDDINTLRYLLSALLTDIDLLHLGASSIIVALLDLTDMIALSSDTLEVKSLISQILARLLIRLDLPTFRNRPDEWGQWMKLVNDGYSFGAVMSWTSLVSQRHSTIASPTQDRHGQPSYSSTCLHDSAIKWLHSAPSLPLLIRIEAAFFELLSFYEQCVIGPQTSSSLIQSQAQQILCACQCYVSLIVYSFSYPTLRKIIAERIFPSSSPYFLLTKLTIMNENVSVLINHPDFSMTNEEWQQIVDFTTSPGYMLPPIAPYVMSLHSKLSRNVSRYLFQQNSLDSAAWLRPIQQTQFKTLQIDWVKGTLRASLSIILNKASLIRQQKSTNFVTPSIHLTDIDIETIRILCDAINIEDPLFLVSLSNQLLVFYSFLPLNSHVMLKSICSLTRWYLQYGDTNKDILAFFTKQVKIFIAQFTELSWFLSLADAFDVGIYRPNPTSSPHNEIHLHRFVLLNLRHSIRTRLLTIPSFTVSEQQAFDRHTLELNQHVYCQHLTLHTSKVRNHNQVSLSDSAVEVNTNIQQLFDMDSSFMFSFVTKVSHGQLLGTIYSLSLTSYSFLNTLSLQFESQLWNHYSDHDQIAIIRSKSTTFVNDMTSEHFQEALKGTQFATIQLALRQLGASISSTPRFADLITPETPPSFVDHTNEILYPYSIPPPHLPEETCSSINHGARPFNAPFFASSTALTLPPSFVGRLAMTFAALETTLGYLTLSMNEIHDRGRRLRRYGSVRTPFRQAITLRGHKLPRVTEEGLEMQLDRPNMSTNDSTDFRSDSEIWGDHARAVNLQKRLDVLDDILWLDEEFKDLSESDQSEDEDESEDEEYLPEKAHLKSRDTLIESFLDPLFIQHCDRYGMPLPLPYFIDLTVPSNQSLHCALLDDEEEWKNPSDETVVIRASLPTLTVPSHRNSPLSQALPVEDLPTFHQTLLFPHTSEITFPPNTSCHTLDQTLFTHPEPVLFQGSSLQQTRDVLSSLFYSSLLVGSVMAMCSQSTNILYVPRMVSFILFHKHRHFVTELPARQRYNTPRYANPTSLTDLERQAFVPPPFIRTASENNETTDTLCSMTLPKHLLDFPQPDNIIPEQLGLGHFSADETTQRDYYFAFLNLLNTDLLPGFQSMTEVTALTHSLRNAIHHTTEYQLLEKLYMSLYEHTHSDEYLEKILYYRITQSSRNNSAIAQEATELSNGEFQLSHASFPPLMALLLTILDPHGEPWSRQYMIRNAELVLNAFVYKKQLTLTNLPPFNTKSHCVVLNQMNEISDLQSFISILRRSSGDAPLNDDRITHDDVWNIRRAWLMNAHSVTAVSTLQDQSSVCRANILLRLAFGIGLSEPTLENPLLLRVRSTIRRHLKYIDPQTIRKSTPAGRVYDCVVKPTSDLPQFLFSFQNSLDAKYSLQTILSSIHESNPRKTQFVAEALFRYRKPNLAIVKACEAVLAKPEDWTAWRDLTRNLFYVFILRCCLPSDEYIPRSAKPNREDGTIPDSQSHLTLEDGMCSFAYATLSLLRLHPKGADDWTAALLTTLCRPELNSGFPKIIRTFFVRDPTPHLLINPAAWVPHTVPMILSVNERNREFFTHALNDAIGKYVHIVIYLLSSLSASINRQATSVDMTVSSAPALSISQSSIKLIKSLSSSFSARFHQTHRLFDRLLEGIRSITLPSSHVVLNTVDYLVAIWMHGLNSASTISMGDIVQKISEHLVDLVEQKEPTPFNFVLEKCRQQCLALFDFIMQHQSQLHPVFWAFASVLPCLFKDDQTAPLCTLLSALHYFSVWRDLLAKECPSKIELFHCAPLLKELADTFSTVSIPIPGIDHLLSPSSPPPLSLNEDTREVAFLHAEQSQYQRIKYVPSCLIHTLHSDVLFVQRESPFSFFVNLTPLSCGSVTASRMSVPFGSTMSTPLLTFISKTNTFHTFAVYNNHTEHTPLIVPSVYALAPFVSTQPAFFLQTVGGTVSRSLSRQVSQNGLANFELLPRSTTALTGRVMHRTTPQWHGLPIGQHKPHDIEEASINLGHVHADVDHIQPTMQQAITRNTTFSFATVPVSVPIGDDCILVRDLSEGVTISEVAREWGANLRTRSRLPTPTTLQVEEMGQLYSTIHSLNTHLPLESWISTCDSSLALLHTHGLPKHFETSIRFVLAQRGLSIHHLALDSVLSPKPSIPLCCKEHALQPALLKAKMRMPQDFLEAAIRRRLPMPEFFQPAMRSLANQMGIGAFFTYLCSFAPARPSSLVIYPEIGSCAQTVWNFNDPWGLTEADLSGNEWWRLGLSYDPLAQLNHHPSKPPTTRFSSVRIRCSLPLVRLFGDIVTGGCYARAFTHSAESVTETHTMSIFDSLHELYRIALHTFAPSPTLSPVILSSVGLADIVHPSQEQIHSISTKLVEYALARAQMLSPAEQLRRDQQNAIDTSSYVVIHSALHQDYLSSLPWWWFPWM</sequence>
<gene>
    <name evidence="3" type="ORF">BLNAU_1657</name>
</gene>
<keyword evidence="2" id="KW-0732">Signal</keyword>
<organism evidence="3 4">
    <name type="scientific">Blattamonas nauphoetae</name>
    <dbReference type="NCBI Taxonomy" id="2049346"/>
    <lineage>
        <taxon>Eukaryota</taxon>
        <taxon>Metamonada</taxon>
        <taxon>Preaxostyla</taxon>
        <taxon>Oxymonadida</taxon>
        <taxon>Blattamonas</taxon>
    </lineage>
</organism>
<feature type="signal peptide" evidence="2">
    <location>
        <begin position="1"/>
        <end position="24"/>
    </location>
</feature>
<evidence type="ECO:0000256" key="2">
    <source>
        <dbReference type="SAM" id="SignalP"/>
    </source>
</evidence>
<feature type="compositionally biased region" description="Low complexity" evidence="1">
    <location>
        <begin position="153"/>
        <end position="172"/>
    </location>
</feature>
<feature type="chain" id="PRO_5046930998" evidence="2">
    <location>
        <begin position="25"/>
        <end position="3816"/>
    </location>
</feature>
<accession>A0ABQ9YHQ4</accession>
<dbReference type="EMBL" id="JARBJD010000007">
    <property type="protein sequence ID" value="KAK2963124.1"/>
    <property type="molecule type" value="Genomic_DNA"/>
</dbReference>
<protein>
    <submittedName>
        <fullName evidence="3">Uncharacterized protein</fullName>
    </submittedName>
</protein>
<proteinExistence type="predicted"/>
<name>A0ABQ9YHQ4_9EUKA</name>
<dbReference type="Proteomes" id="UP001281761">
    <property type="component" value="Unassembled WGS sequence"/>
</dbReference>